<reference evidence="3" key="1">
    <citation type="journal article" date="2022" name="Front. Microbiol.">
        <title>New perspectives on an old grouping: The genomic and phenotypic variability of Oxalobacter formigenes and the implications for calcium oxalate stone prevention.</title>
        <authorList>
            <person name="Chmiel J.A."/>
            <person name="Carr C."/>
            <person name="Stuivenberg G.A."/>
            <person name="Venema R."/>
            <person name="Chanyi R.M."/>
            <person name="Al K.F."/>
            <person name="Giguere D."/>
            <person name="Say H."/>
            <person name="Akouris P.P."/>
            <person name="Dominguez Romero S.A."/>
            <person name="Kwong A."/>
            <person name="Tai V."/>
            <person name="Koval S.F."/>
            <person name="Razvi H."/>
            <person name="Bjazevic J."/>
            <person name="Burton J.P."/>
        </authorList>
    </citation>
    <scope>NUCLEOTIDE SEQUENCE</scope>
    <source>
        <strain evidence="3">HOxNP-1</strain>
    </source>
</reference>
<dbReference type="Proteomes" id="UP001164794">
    <property type="component" value="Chromosome"/>
</dbReference>
<feature type="transmembrane region" description="Helical" evidence="1">
    <location>
        <begin position="165"/>
        <end position="189"/>
    </location>
</feature>
<name>A0ABY7JPL4_9BURK</name>
<feature type="transmembrane region" description="Helical" evidence="1">
    <location>
        <begin position="122"/>
        <end position="145"/>
    </location>
</feature>
<feature type="transmembrane region" description="Helical" evidence="1">
    <location>
        <begin position="80"/>
        <end position="101"/>
    </location>
</feature>
<dbReference type="Pfam" id="PF14358">
    <property type="entry name" value="DUF4405"/>
    <property type="match status" value="1"/>
</dbReference>
<dbReference type="RefSeq" id="WP_269265471.1">
    <property type="nucleotide sequence ID" value="NZ_CP098248.1"/>
</dbReference>
<proteinExistence type="predicted"/>
<dbReference type="EMBL" id="CP098248">
    <property type="protein sequence ID" value="WAV97894.1"/>
    <property type="molecule type" value="Genomic_DNA"/>
</dbReference>
<keyword evidence="4" id="KW-1185">Reference proteome</keyword>
<gene>
    <name evidence="3" type="ORF">NB645_03975</name>
</gene>
<feature type="domain" description="Flavinylation-associated cytochrome" evidence="2">
    <location>
        <begin position="127"/>
        <end position="181"/>
    </location>
</feature>
<sequence length="369" mass="39400">MSGKPHLLPYCPPFLPDAHSDKIEKPAEKEKRHPPVPLPASALPIPRGIAMNVKTAIRLAFDLLLLVAMVLLYNKRAFGIAYHEITGLALFALFTVHLLINRRWISAITARLAGGTVTARTAFSYAVSLGALIAFVLIGISGIAISRVVFDINSTWPVWKIMHKTGAAIALILIGIHVGLHHAFILGMLRQWFAVPENGPSILHVLGLARPLVAIPSRLRRALLKTFIVAVLAIGAAGFATTPFFKWLSLPFTPRRTVPYSPSGATFPSPAPVAKTLSVPSSSLAPPAAMDTAQTPPLSRTAAVAGNGFMQRTRARDGSGPKDSGRLRDVPGIATAAKTLCLYICMTLSIAIVTAFIDTLPGKAGQKKT</sequence>
<feature type="transmembrane region" description="Helical" evidence="1">
    <location>
        <begin position="56"/>
        <end position="74"/>
    </location>
</feature>
<dbReference type="InterPro" id="IPR025517">
    <property type="entry name" value="DUF4405"/>
</dbReference>
<organism evidence="3 4">
    <name type="scientific">Oxalobacter aliiformigenes</name>
    <dbReference type="NCBI Taxonomy" id="2946593"/>
    <lineage>
        <taxon>Bacteria</taxon>
        <taxon>Pseudomonadati</taxon>
        <taxon>Pseudomonadota</taxon>
        <taxon>Betaproteobacteria</taxon>
        <taxon>Burkholderiales</taxon>
        <taxon>Oxalobacteraceae</taxon>
        <taxon>Oxalobacter</taxon>
    </lineage>
</organism>
<feature type="transmembrane region" description="Helical" evidence="1">
    <location>
        <begin position="222"/>
        <end position="245"/>
    </location>
</feature>
<keyword evidence="1" id="KW-1133">Transmembrane helix</keyword>
<keyword evidence="1" id="KW-0812">Transmembrane</keyword>
<evidence type="ECO:0000313" key="3">
    <source>
        <dbReference type="EMBL" id="WAV97894.1"/>
    </source>
</evidence>
<evidence type="ECO:0000259" key="2">
    <source>
        <dbReference type="Pfam" id="PF14358"/>
    </source>
</evidence>
<keyword evidence="1" id="KW-0472">Membrane</keyword>
<feature type="transmembrane region" description="Helical" evidence="1">
    <location>
        <begin position="333"/>
        <end position="357"/>
    </location>
</feature>
<accession>A0ABY7JPL4</accession>
<evidence type="ECO:0000256" key="1">
    <source>
        <dbReference type="SAM" id="Phobius"/>
    </source>
</evidence>
<protein>
    <submittedName>
        <fullName evidence="3">DUF4405 domain-containing protein</fullName>
    </submittedName>
</protein>
<evidence type="ECO:0000313" key="4">
    <source>
        <dbReference type="Proteomes" id="UP001164794"/>
    </source>
</evidence>